<reference evidence="6" key="1">
    <citation type="submission" date="2022-11" db="EMBL/GenBank/DDBJ databases">
        <title>Dyadobacter pollutisoli sp. nov., isolated from plastic dumped soil.</title>
        <authorList>
            <person name="Kim J.M."/>
            <person name="Kim K.R."/>
            <person name="Lee J.K."/>
            <person name="Hao L."/>
            <person name="Jeon C.O."/>
        </authorList>
    </citation>
    <scope>NUCLEOTIDE SEQUENCE</scope>
    <source>
        <strain evidence="6">U1</strain>
    </source>
</reference>
<gene>
    <name evidence="6" type="ORF">ON006_03410</name>
</gene>
<evidence type="ECO:0000256" key="5">
    <source>
        <dbReference type="SAM" id="SignalP"/>
    </source>
</evidence>
<evidence type="ECO:0000313" key="6">
    <source>
        <dbReference type="EMBL" id="WAC13013.1"/>
    </source>
</evidence>
<dbReference type="SUPFAM" id="SSF75005">
    <property type="entry name" value="Arabinanase/levansucrase/invertase"/>
    <property type="match status" value="1"/>
</dbReference>
<keyword evidence="7" id="KW-1185">Reference proteome</keyword>
<dbReference type="Pfam" id="PF04616">
    <property type="entry name" value="Glyco_hydro_43"/>
    <property type="match status" value="1"/>
</dbReference>
<dbReference type="KEGG" id="dpf:ON006_03410"/>
<evidence type="ECO:0000256" key="4">
    <source>
        <dbReference type="RuleBase" id="RU361187"/>
    </source>
</evidence>
<dbReference type="GO" id="GO:0004553">
    <property type="term" value="F:hydrolase activity, hydrolyzing O-glycosyl compounds"/>
    <property type="evidence" value="ECO:0007669"/>
    <property type="project" value="InterPro"/>
</dbReference>
<evidence type="ECO:0000256" key="2">
    <source>
        <dbReference type="ARBA" id="ARBA00022801"/>
    </source>
</evidence>
<organism evidence="6 7">
    <name type="scientific">Dyadobacter pollutisoli</name>
    <dbReference type="NCBI Taxonomy" id="2910158"/>
    <lineage>
        <taxon>Bacteria</taxon>
        <taxon>Pseudomonadati</taxon>
        <taxon>Bacteroidota</taxon>
        <taxon>Cytophagia</taxon>
        <taxon>Cytophagales</taxon>
        <taxon>Spirosomataceae</taxon>
        <taxon>Dyadobacter</taxon>
    </lineage>
</organism>
<sequence>MKKFVFLLLATLLRGTAARAFTGPDLSENQKDSTVFMPGEVWKDEHGNVINAHGGGLLHNSGTYYWYGEVRGETESKGVNVYSSKDLYHWKFEGLGLKTSSDPKSDIVSGCIIERPKVIFNQKTKKYVMWFHLEMKGQGYDAARAAVAISNKPTGPFTFVKSFRPNGHMSRDMGLFVDSDQAAYHIYSAKDNYDLRISRLTDDYLSPTSQDSLLFSKHREAPALFRKGDQYFLITSGCTGWAPNRASVHVSKSLFGPWEMIGDPMAGPKSELTFGGQSTFVLAVQGKKDAFIFMADVWKPKDLKDSRYIWLPIGFRDNKPVIEWKDQWGLSVFEE</sequence>
<keyword evidence="3 4" id="KW-0326">Glycosidase</keyword>
<keyword evidence="2 4" id="KW-0378">Hydrolase</keyword>
<dbReference type="RefSeq" id="WP_244823905.1">
    <property type="nucleotide sequence ID" value="NZ_CP112998.1"/>
</dbReference>
<comment type="similarity">
    <text evidence="1 4">Belongs to the glycosyl hydrolase 43 family.</text>
</comment>
<dbReference type="EMBL" id="CP112998">
    <property type="protein sequence ID" value="WAC13013.1"/>
    <property type="molecule type" value="Genomic_DNA"/>
</dbReference>
<evidence type="ECO:0000313" key="7">
    <source>
        <dbReference type="Proteomes" id="UP001164653"/>
    </source>
</evidence>
<dbReference type="CDD" id="cd18825">
    <property type="entry name" value="GH43_CtGH43-like"/>
    <property type="match status" value="1"/>
</dbReference>
<protein>
    <submittedName>
        <fullName evidence="6">Glycoside hydrolase family 43 protein</fullName>
    </submittedName>
</protein>
<dbReference type="AlphaFoldDB" id="A0A9E8NBN6"/>
<dbReference type="InterPro" id="IPR023296">
    <property type="entry name" value="Glyco_hydro_beta-prop_sf"/>
</dbReference>
<accession>A0A9E8NBN6</accession>
<dbReference type="PANTHER" id="PTHR22925">
    <property type="entry name" value="GLYCOSYL HYDROLASE 43 FAMILY MEMBER"/>
    <property type="match status" value="1"/>
</dbReference>
<dbReference type="Gene3D" id="2.115.10.20">
    <property type="entry name" value="Glycosyl hydrolase domain, family 43"/>
    <property type="match status" value="1"/>
</dbReference>
<name>A0A9E8NBN6_9BACT</name>
<evidence type="ECO:0000256" key="3">
    <source>
        <dbReference type="ARBA" id="ARBA00023295"/>
    </source>
</evidence>
<dbReference type="Proteomes" id="UP001164653">
    <property type="component" value="Chromosome"/>
</dbReference>
<dbReference type="PANTHER" id="PTHR22925:SF3">
    <property type="entry name" value="GLYCOSYL HYDROLASE FAMILY PROTEIN 43"/>
    <property type="match status" value="1"/>
</dbReference>
<evidence type="ECO:0000256" key="1">
    <source>
        <dbReference type="ARBA" id="ARBA00009865"/>
    </source>
</evidence>
<dbReference type="GO" id="GO:0005975">
    <property type="term" value="P:carbohydrate metabolic process"/>
    <property type="evidence" value="ECO:0007669"/>
    <property type="project" value="InterPro"/>
</dbReference>
<feature type="chain" id="PRO_5039337764" evidence="5">
    <location>
        <begin position="21"/>
        <end position="335"/>
    </location>
</feature>
<dbReference type="InterPro" id="IPR006710">
    <property type="entry name" value="Glyco_hydro_43"/>
</dbReference>
<feature type="signal peptide" evidence="5">
    <location>
        <begin position="1"/>
        <end position="20"/>
    </location>
</feature>
<keyword evidence="5" id="KW-0732">Signal</keyword>
<proteinExistence type="inferred from homology"/>